<keyword evidence="3" id="KW-1185">Reference proteome</keyword>
<feature type="coiled-coil region" evidence="1">
    <location>
        <begin position="212"/>
        <end position="260"/>
    </location>
</feature>
<gene>
    <name evidence="2" type="ORF">HD556DRAFT_1313975</name>
</gene>
<dbReference type="EMBL" id="JABBWE010000103">
    <property type="protein sequence ID" value="KAG1785801.1"/>
    <property type="molecule type" value="Genomic_DNA"/>
</dbReference>
<dbReference type="Gene3D" id="1.20.5.170">
    <property type="match status" value="1"/>
</dbReference>
<dbReference type="Proteomes" id="UP000719766">
    <property type="component" value="Unassembled WGS sequence"/>
</dbReference>
<dbReference type="AlphaFoldDB" id="A0A9P7ACZ4"/>
<evidence type="ECO:0000256" key="1">
    <source>
        <dbReference type="SAM" id="Coils"/>
    </source>
</evidence>
<sequence length="396" mass="44830">MHWQVLNSAGVGRTKTKLGFDEPEIGSIEAFEKLWCPEADAVKAFLVQIMCGVRRWLSIAHPHTMPSDRKQVVVLYAEMKLQKSIDLPGSSTVARAKEEGMMAIRDHLNILPGVPHVSLDPDCTDFYPAPKDDNTIMRSLEGNLTMVVYPEPPKGQCLTPSPFVDALQSAIHDVRNFKAQKNAASLIREESPKCNVKPVGIDTLLRRFEAMEKRFECDIAELKWDNAELKQDNAELKRDNAELKRDNAELSDRIDETIRAVLGDKVAINKIRRRVLLDMGRDQLAVICGHKNWREWKEMKATSTEGDDFAVRTVMMTEAEMILRDSNDLSEYWKAVGQDHSTLRLLIHRNHIRIYADIAVHSSMEKNIAESVLALAAPGDRTHMTTIFCAVFDKEL</sequence>
<keyword evidence="1" id="KW-0175">Coiled coil</keyword>
<name>A0A9P7ACZ4_9AGAM</name>
<accession>A0A9P7ACZ4</accession>
<reference evidence="2" key="1">
    <citation type="journal article" date="2020" name="New Phytol.">
        <title>Comparative genomics reveals dynamic genome evolution in host specialist ectomycorrhizal fungi.</title>
        <authorList>
            <person name="Lofgren L.A."/>
            <person name="Nguyen N.H."/>
            <person name="Vilgalys R."/>
            <person name="Ruytinx J."/>
            <person name="Liao H.L."/>
            <person name="Branco S."/>
            <person name="Kuo A."/>
            <person name="LaButti K."/>
            <person name="Lipzen A."/>
            <person name="Andreopoulos W."/>
            <person name="Pangilinan J."/>
            <person name="Riley R."/>
            <person name="Hundley H."/>
            <person name="Na H."/>
            <person name="Barry K."/>
            <person name="Grigoriev I.V."/>
            <person name="Stajich J.E."/>
            <person name="Kennedy P.G."/>
        </authorList>
    </citation>
    <scope>NUCLEOTIDE SEQUENCE</scope>
    <source>
        <strain evidence="2">S12</strain>
    </source>
</reference>
<protein>
    <submittedName>
        <fullName evidence="2">Uncharacterized protein</fullName>
    </submittedName>
</protein>
<organism evidence="2 3">
    <name type="scientific">Suillus plorans</name>
    <dbReference type="NCBI Taxonomy" id="116603"/>
    <lineage>
        <taxon>Eukaryota</taxon>
        <taxon>Fungi</taxon>
        <taxon>Dikarya</taxon>
        <taxon>Basidiomycota</taxon>
        <taxon>Agaricomycotina</taxon>
        <taxon>Agaricomycetes</taxon>
        <taxon>Agaricomycetidae</taxon>
        <taxon>Boletales</taxon>
        <taxon>Suillineae</taxon>
        <taxon>Suillaceae</taxon>
        <taxon>Suillus</taxon>
    </lineage>
</organism>
<evidence type="ECO:0000313" key="3">
    <source>
        <dbReference type="Proteomes" id="UP000719766"/>
    </source>
</evidence>
<dbReference type="GeneID" id="64594631"/>
<dbReference type="RefSeq" id="XP_041153284.1">
    <property type="nucleotide sequence ID" value="XM_041300867.1"/>
</dbReference>
<proteinExistence type="predicted"/>
<comment type="caution">
    <text evidence="2">The sequence shown here is derived from an EMBL/GenBank/DDBJ whole genome shotgun (WGS) entry which is preliminary data.</text>
</comment>
<evidence type="ECO:0000313" key="2">
    <source>
        <dbReference type="EMBL" id="KAG1785801.1"/>
    </source>
</evidence>
<dbReference type="OrthoDB" id="2628273at2759"/>